<gene>
    <name evidence="2" type="primary">Dper\GL16545</name>
    <name evidence="2" type="ORF">Dper_GL16545</name>
</gene>
<reference evidence="2 3" key="1">
    <citation type="journal article" date="2007" name="Nature">
        <title>Evolution of genes and genomes on the Drosophila phylogeny.</title>
        <authorList>
            <consortium name="Drosophila 12 Genomes Consortium"/>
            <person name="Clark A.G."/>
            <person name="Eisen M.B."/>
            <person name="Smith D.R."/>
            <person name="Bergman C.M."/>
            <person name="Oliver B."/>
            <person name="Markow T.A."/>
            <person name="Kaufman T.C."/>
            <person name="Kellis M."/>
            <person name="Gelbart W."/>
            <person name="Iyer V.N."/>
            <person name="Pollard D.A."/>
            <person name="Sackton T.B."/>
            <person name="Larracuente A.M."/>
            <person name="Singh N.D."/>
            <person name="Abad J.P."/>
            <person name="Abt D.N."/>
            <person name="Adryan B."/>
            <person name="Aguade M."/>
            <person name="Akashi H."/>
            <person name="Anderson W.W."/>
            <person name="Aquadro C.F."/>
            <person name="Ardell D.H."/>
            <person name="Arguello R."/>
            <person name="Artieri C.G."/>
            <person name="Barbash D.A."/>
            <person name="Barker D."/>
            <person name="Barsanti P."/>
            <person name="Batterham P."/>
            <person name="Batzoglou S."/>
            <person name="Begun D."/>
            <person name="Bhutkar A."/>
            <person name="Blanco E."/>
            <person name="Bosak S.A."/>
            <person name="Bradley R.K."/>
            <person name="Brand A.D."/>
            <person name="Brent M.R."/>
            <person name="Brooks A.N."/>
            <person name="Brown R.H."/>
            <person name="Butlin R.K."/>
            <person name="Caggese C."/>
            <person name="Calvi B.R."/>
            <person name="Bernardo de Carvalho A."/>
            <person name="Caspi A."/>
            <person name="Castrezana S."/>
            <person name="Celniker S.E."/>
            <person name="Chang J.L."/>
            <person name="Chapple C."/>
            <person name="Chatterji S."/>
            <person name="Chinwalla A."/>
            <person name="Civetta A."/>
            <person name="Clifton S.W."/>
            <person name="Comeron J.M."/>
            <person name="Costello J.C."/>
            <person name="Coyne J.A."/>
            <person name="Daub J."/>
            <person name="David R.G."/>
            <person name="Delcher A.L."/>
            <person name="Delehaunty K."/>
            <person name="Do C.B."/>
            <person name="Ebling H."/>
            <person name="Edwards K."/>
            <person name="Eickbush T."/>
            <person name="Evans J.D."/>
            <person name="Filipski A."/>
            <person name="Findeiss S."/>
            <person name="Freyhult E."/>
            <person name="Fulton L."/>
            <person name="Fulton R."/>
            <person name="Garcia A.C."/>
            <person name="Gardiner A."/>
            <person name="Garfield D.A."/>
            <person name="Garvin B.E."/>
            <person name="Gibson G."/>
            <person name="Gilbert D."/>
            <person name="Gnerre S."/>
            <person name="Godfrey J."/>
            <person name="Good R."/>
            <person name="Gotea V."/>
            <person name="Gravely B."/>
            <person name="Greenberg A.J."/>
            <person name="Griffiths-Jones S."/>
            <person name="Gross S."/>
            <person name="Guigo R."/>
            <person name="Gustafson E.A."/>
            <person name="Haerty W."/>
            <person name="Hahn M.W."/>
            <person name="Halligan D.L."/>
            <person name="Halpern A.L."/>
            <person name="Halter G.M."/>
            <person name="Han M.V."/>
            <person name="Heger A."/>
            <person name="Hillier L."/>
            <person name="Hinrichs A.S."/>
            <person name="Holmes I."/>
            <person name="Hoskins R.A."/>
            <person name="Hubisz M.J."/>
            <person name="Hultmark D."/>
            <person name="Huntley M.A."/>
            <person name="Jaffe D.B."/>
            <person name="Jagadeeshan S."/>
            <person name="Jeck W.R."/>
            <person name="Johnson J."/>
            <person name="Jones C.D."/>
            <person name="Jordan W.C."/>
            <person name="Karpen G.H."/>
            <person name="Kataoka E."/>
            <person name="Keightley P.D."/>
            <person name="Kheradpour P."/>
            <person name="Kirkness E.F."/>
            <person name="Koerich L.B."/>
            <person name="Kristiansen K."/>
            <person name="Kudrna D."/>
            <person name="Kulathinal R.J."/>
            <person name="Kumar S."/>
            <person name="Kwok R."/>
            <person name="Lander E."/>
            <person name="Langley C.H."/>
            <person name="Lapoint R."/>
            <person name="Lazzaro B.P."/>
            <person name="Lee S.J."/>
            <person name="Levesque L."/>
            <person name="Li R."/>
            <person name="Lin C.F."/>
            <person name="Lin M.F."/>
            <person name="Lindblad-Toh K."/>
            <person name="Llopart A."/>
            <person name="Long M."/>
            <person name="Low L."/>
            <person name="Lozovsky E."/>
            <person name="Lu J."/>
            <person name="Luo M."/>
            <person name="Machado C.A."/>
            <person name="Makalowski W."/>
            <person name="Marzo M."/>
            <person name="Matsuda M."/>
            <person name="Matzkin L."/>
            <person name="McAllister B."/>
            <person name="McBride C.S."/>
            <person name="McKernan B."/>
            <person name="McKernan K."/>
            <person name="Mendez-Lago M."/>
            <person name="Minx P."/>
            <person name="Mollenhauer M.U."/>
            <person name="Montooth K."/>
            <person name="Mount S.M."/>
            <person name="Mu X."/>
            <person name="Myers E."/>
            <person name="Negre B."/>
            <person name="Newfeld S."/>
            <person name="Nielsen R."/>
            <person name="Noor M.A."/>
            <person name="O'Grady P."/>
            <person name="Pachter L."/>
            <person name="Papaceit M."/>
            <person name="Parisi M.J."/>
            <person name="Parisi M."/>
            <person name="Parts L."/>
            <person name="Pedersen J.S."/>
            <person name="Pesole G."/>
            <person name="Phillippy A.M."/>
            <person name="Ponting C.P."/>
            <person name="Pop M."/>
            <person name="Porcelli D."/>
            <person name="Powell J.R."/>
            <person name="Prohaska S."/>
            <person name="Pruitt K."/>
            <person name="Puig M."/>
            <person name="Quesneville H."/>
            <person name="Ram K.R."/>
            <person name="Rand D."/>
            <person name="Rasmussen M.D."/>
            <person name="Reed L.K."/>
            <person name="Reenan R."/>
            <person name="Reily A."/>
            <person name="Remington K.A."/>
            <person name="Rieger T.T."/>
            <person name="Ritchie M.G."/>
            <person name="Robin C."/>
            <person name="Rogers Y.H."/>
            <person name="Rohde C."/>
            <person name="Rozas J."/>
            <person name="Rubenfield M.J."/>
            <person name="Ruiz A."/>
            <person name="Russo S."/>
            <person name="Salzberg S.L."/>
            <person name="Sanchez-Gracia A."/>
            <person name="Saranga D.J."/>
            <person name="Sato H."/>
            <person name="Schaeffer S.W."/>
            <person name="Schatz M.C."/>
            <person name="Schlenke T."/>
            <person name="Schwartz R."/>
            <person name="Segarra C."/>
            <person name="Singh R.S."/>
            <person name="Sirot L."/>
            <person name="Sirota M."/>
            <person name="Sisneros N.B."/>
            <person name="Smith C.D."/>
            <person name="Smith T.F."/>
            <person name="Spieth J."/>
            <person name="Stage D.E."/>
            <person name="Stark A."/>
            <person name="Stephan W."/>
            <person name="Strausberg R.L."/>
            <person name="Strempel S."/>
            <person name="Sturgill D."/>
            <person name="Sutton G."/>
            <person name="Sutton G.G."/>
            <person name="Tao W."/>
            <person name="Teichmann S."/>
            <person name="Tobari Y.N."/>
            <person name="Tomimura Y."/>
            <person name="Tsolas J.M."/>
            <person name="Valente V.L."/>
            <person name="Venter E."/>
            <person name="Venter J.C."/>
            <person name="Vicario S."/>
            <person name="Vieira F.G."/>
            <person name="Vilella A.J."/>
            <person name="Villasante A."/>
            <person name="Walenz B."/>
            <person name="Wang J."/>
            <person name="Wasserman M."/>
            <person name="Watts T."/>
            <person name="Wilson D."/>
            <person name="Wilson R.K."/>
            <person name="Wing R.A."/>
            <person name="Wolfner M.F."/>
            <person name="Wong A."/>
            <person name="Wong G.K."/>
            <person name="Wu C.I."/>
            <person name="Wu G."/>
            <person name="Yamamoto D."/>
            <person name="Yang H.P."/>
            <person name="Yang S.P."/>
            <person name="Yorke J.A."/>
            <person name="Yoshida K."/>
            <person name="Zdobnov E."/>
            <person name="Zhang P."/>
            <person name="Zhang Y."/>
            <person name="Zimin A.V."/>
            <person name="Baldwin J."/>
            <person name="Abdouelleil A."/>
            <person name="Abdulkadir J."/>
            <person name="Abebe A."/>
            <person name="Abera B."/>
            <person name="Abreu J."/>
            <person name="Acer S.C."/>
            <person name="Aftuck L."/>
            <person name="Alexander A."/>
            <person name="An P."/>
            <person name="Anderson E."/>
            <person name="Anderson S."/>
            <person name="Arachi H."/>
            <person name="Azer M."/>
            <person name="Bachantsang P."/>
            <person name="Barry A."/>
            <person name="Bayul T."/>
            <person name="Berlin A."/>
            <person name="Bessette D."/>
            <person name="Bloom T."/>
            <person name="Blye J."/>
            <person name="Boguslavskiy L."/>
            <person name="Bonnet C."/>
            <person name="Boukhgalter B."/>
            <person name="Bourzgui I."/>
            <person name="Brown A."/>
            <person name="Cahill P."/>
            <person name="Channer S."/>
            <person name="Cheshatsang Y."/>
            <person name="Chuda L."/>
            <person name="Citroen M."/>
            <person name="Collymore A."/>
            <person name="Cooke P."/>
            <person name="Costello M."/>
            <person name="D'Aco K."/>
            <person name="Daza R."/>
            <person name="De Haan G."/>
            <person name="DeGray S."/>
            <person name="DeMaso C."/>
            <person name="Dhargay N."/>
            <person name="Dooley K."/>
            <person name="Dooley E."/>
            <person name="Doricent M."/>
            <person name="Dorje P."/>
            <person name="Dorjee K."/>
            <person name="Dupes A."/>
            <person name="Elong R."/>
            <person name="Falk J."/>
            <person name="Farina A."/>
            <person name="Faro S."/>
            <person name="Ferguson D."/>
            <person name="Fisher S."/>
            <person name="Foley C.D."/>
            <person name="Franke A."/>
            <person name="Friedrich D."/>
            <person name="Gadbois L."/>
            <person name="Gearin G."/>
            <person name="Gearin C.R."/>
            <person name="Giannoukos G."/>
            <person name="Goode T."/>
            <person name="Graham J."/>
            <person name="Grandbois E."/>
            <person name="Grewal S."/>
            <person name="Gyaltsen K."/>
            <person name="Hafez N."/>
            <person name="Hagos B."/>
            <person name="Hall J."/>
            <person name="Henson C."/>
            <person name="Hollinger A."/>
            <person name="Honan T."/>
            <person name="Huard M.D."/>
            <person name="Hughes L."/>
            <person name="Hurhula B."/>
            <person name="Husby M.E."/>
            <person name="Kamat A."/>
            <person name="Kanga B."/>
            <person name="Kashin S."/>
            <person name="Khazanovich D."/>
            <person name="Kisner P."/>
            <person name="Lance K."/>
            <person name="Lara M."/>
            <person name="Lee W."/>
            <person name="Lennon N."/>
            <person name="Letendre F."/>
            <person name="LeVine R."/>
            <person name="Lipovsky A."/>
            <person name="Liu X."/>
            <person name="Liu J."/>
            <person name="Liu S."/>
            <person name="Lokyitsang T."/>
            <person name="Lokyitsang Y."/>
            <person name="Lubonja R."/>
            <person name="Lui A."/>
            <person name="MacDonald P."/>
            <person name="Magnisalis V."/>
            <person name="Maru K."/>
            <person name="Matthews C."/>
            <person name="McCusker W."/>
            <person name="McDonough S."/>
            <person name="Mehta T."/>
            <person name="Meldrim J."/>
            <person name="Meneus L."/>
            <person name="Mihai O."/>
            <person name="Mihalev A."/>
            <person name="Mihova T."/>
            <person name="Mittelman R."/>
            <person name="Mlenga V."/>
            <person name="Montmayeur A."/>
            <person name="Mulrain L."/>
            <person name="Navidi A."/>
            <person name="Naylor J."/>
            <person name="Negash T."/>
            <person name="Nguyen T."/>
            <person name="Nguyen N."/>
            <person name="Nicol R."/>
            <person name="Norbu C."/>
            <person name="Norbu N."/>
            <person name="Novod N."/>
            <person name="O'Neill B."/>
            <person name="Osman S."/>
            <person name="Markiewicz E."/>
            <person name="Oyono O.L."/>
            <person name="Patti C."/>
            <person name="Phunkhang P."/>
            <person name="Pierre F."/>
            <person name="Priest M."/>
            <person name="Raghuraman S."/>
            <person name="Rege F."/>
            <person name="Reyes R."/>
            <person name="Rise C."/>
            <person name="Rogov P."/>
            <person name="Ross K."/>
            <person name="Ryan E."/>
            <person name="Settipalli S."/>
            <person name="Shea T."/>
            <person name="Sherpa N."/>
            <person name="Shi L."/>
            <person name="Shih D."/>
            <person name="Sparrow T."/>
            <person name="Spaulding J."/>
            <person name="Stalker J."/>
            <person name="Stange-Thomann N."/>
            <person name="Stavropoulos S."/>
            <person name="Stone C."/>
            <person name="Strader C."/>
            <person name="Tesfaye S."/>
            <person name="Thomson T."/>
            <person name="Thoulutsang Y."/>
            <person name="Thoulutsang D."/>
            <person name="Topham K."/>
            <person name="Topping I."/>
            <person name="Tsamla T."/>
            <person name="Vassiliev H."/>
            <person name="Vo A."/>
            <person name="Wangchuk T."/>
            <person name="Wangdi T."/>
            <person name="Weiand M."/>
            <person name="Wilkinson J."/>
            <person name="Wilson A."/>
            <person name="Yadav S."/>
            <person name="Young G."/>
            <person name="Yu Q."/>
            <person name="Zembek L."/>
            <person name="Zhong D."/>
            <person name="Zimmer A."/>
            <person name="Zwirko Z."/>
            <person name="Jaffe D.B."/>
            <person name="Alvarez P."/>
            <person name="Brockman W."/>
            <person name="Butler J."/>
            <person name="Chin C."/>
            <person name="Gnerre S."/>
            <person name="Grabherr M."/>
            <person name="Kleber M."/>
            <person name="Mauceli E."/>
            <person name="MacCallum I."/>
        </authorList>
    </citation>
    <scope>NUCLEOTIDE SEQUENCE [LARGE SCALE GENOMIC DNA]</scope>
    <source>
        <strain evidence="3">MSH-3 / Tucson 14011-0111.49</strain>
    </source>
</reference>
<dbReference type="HOGENOM" id="CLU_1505014_0_0_1"/>
<evidence type="ECO:0000313" key="2">
    <source>
        <dbReference type="EMBL" id="EDW27041.1"/>
    </source>
</evidence>
<dbReference type="EMBL" id="CH479194">
    <property type="protein sequence ID" value="EDW27041.1"/>
    <property type="molecule type" value="Genomic_DNA"/>
</dbReference>
<evidence type="ECO:0000313" key="3">
    <source>
        <dbReference type="Proteomes" id="UP000008744"/>
    </source>
</evidence>
<keyword evidence="3" id="KW-1185">Reference proteome</keyword>
<accession>B4GWF7</accession>
<name>B4GWF7_DROPE</name>
<evidence type="ECO:0000256" key="1">
    <source>
        <dbReference type="SAM" id="MobiDB-lite"/>
    </source>
</evidence>
<sequence>MSDENDSDGSGTSSNDELDSTVLCVCPKVPEELVAGSPKKPVSRAALAAVLYLVNTPAPGVLSARRSSTTRARSVDTANVMGAKVFCSAIARRMSWHAERRESSISESFSEELGNNNNGARTSPRPRSYRAPTVEGRKFLMEAHLHPTYRGFCCLRSRLTTSCMHGEDKDVSTLDTDFT</sequence>
<proteinExistence type="predicted"/>
<dbReference type="AlphaFoldDB" id="B4GWF7"/>
<feature type="region of interest" description="Disordered" evidence="1">
    <location>
        <begin position="105"/>
        <end position="131"/>
    </location>
</feature>
<organism evidence="3">
    <name type="scientific">Drosophila persimilis</name>
    <name type="common">Fruit fly</name>
    <dbReference type="NCBI Taxonomy" id="7234"/>
    <lineage>
        <taxon>Eukaryota</taxon>
        <taxon>Metazoa</taxon>
        <taxon>Ecdysozoa</taxon>
        <taxon>Arthropoda</taxon>
        <taxon>Hexapoda</taxon>
        <taxon>Insecta</taxon>
        <taxon>Pterygota</taxon>
        <taxon>Neoptera</taxon>
        <taxon>Endopterygota</taxon>
        <taxon>Diptera</taxon>
        <taxon>Brachycera</taxon>
        <taxon>Muscomorpha</taxon>
        <taxon>Ephydroidea</taxon>
        <taxon>Drosophilidae</taxon>
        <taxon>Drosophila</taxon>
        <taxon>Sophophora</taxon>
    </lineage>
</organism>
<dbReference type="Proteomes" id="UP000008744">
    <property type="component" value="Unassembled WGS sequence"/>
</dbReference>
<protein>
    <submittedName>
        <fullName evidence="2">GL16545</fullName>
    </submittedName>
</protein>